<comment type="caution">
    <text evidence="1">The sequence shown here is derived from an EMBL/GenBank/DDBJ whole genome shotgun (WGS) entry which is preliminary data.</text>
</comment>
<evidence type="ECO:0000313" key="2">
    <source>
        <dbReference type="Proteomes" id="UP001172386"/>
    </source>
</evidence>
<organism evidence="1 2">
    <name type="scientific">Neophaeococcomyces mojaviensis</name>
    <dbReference type="NCBI Taxonomy" id="3383035"/>
    <lineage>
        <taxon>Eukaryota</taxon>
        <taxon>Fungi</taxon>
        <taxon>Dikarya</taxon>
        <taxon>Ascomycota</taxon>
        <taxon>Pezizomycotina</taxon>
        <taxon>Eurotiomycetes</taxon>
        <taxon>Chaetothyriomycetidae</taxon>
        <taxon>Chaetothyriales</taxon>
        <taxon>Chaetothyriales incertae sedis</taxon>
        <taxon>Neophaeococcomyces</taxon>
    </lineage>
</organism>
<keyword evidence="2" id="KW-1185">Reference proteome</keyword>
<name>A0ACC2ZT46_9EURO</name>
<evidence type="ECO:0000313" key="1">
    <source>
        <dbReference type="EMBL" id="KAJ9650773.1"/>
    </source>
</evidence>
<sequence>MGDRAPSWVDKVKQAAESDIRSQPWKKALGETHDKGADGEDLINLNLPNFVQCGSLAA</sequence>
<proteinExistence type="predicted"/>
<gene>
    <name evidence="1" type="ORF">H2198_009928</name>
</gene>
<reference evidence="1" key="1">
    <citation type="submission" date="2022-10" db="EMBL/GenBank/DDBJ databases">
        <title>Culturing micro-colonial fungi from biological soil crusts in the Mojave desert and describing Neophaeococcomyces mojavensis, and introducing the new genera and species Taxawa tesnikishii.</title>
        <authorList>
            <person name="Kurbessoian T."/>
            <person name="Stajich J.E."/>
        </authorList>
    </citation>
    <scope>NUCLEOTIDE SEQUENCE</scope>
    <source>
        <strain evidence="1">JES_112</strain>
    </source>
</reference>
<dbReference type="Proteomes" id="UP001172386">
    <property type="component" value="Unassembled WGS sequence"/>
</dbReference>
<protein>
    <submittedName>
        <fullName evidence="1">Uncharacterized protein</fullName>
    </submittedName>
</protein>
<dbReference type="EMBL" id="JAPDRQ010000310">
    <property type="protein sequence ID" value="KAJ9650773.1"/>
    <property type="molecule type" value="Genomic_DNA"/>
</dbReference>
<accession>A0ACC2ZT46</accession>